<keyword evidence="4" id="KW-0175">Coiled coil</keyword>
<keyword evidence="3" id="KW-0804">Transcription</keyword>
<dbReference type="PROSITE" id="PS00036">
    <property type="entry name" value="BZIP_BASIC"/>
    <property type="match status" value="1"/>
</dbReference>
<dbReference type="EMBL" id="MTYJ01000029">
    <property type="protein sequence ID" value="OQV20553.1"/>
    <property type="molecule type" value="Genomic_DNA"/>
</dbReference>
<keyword evidence="2" id="KW-0238">DNA-binding</keyword>
<evidence type="ECO:0000259" key="6">
    <source>
        <dbReference type="PROSITE" id="PS50217"/>
    </source>
</evidence>
<dbReference type="Pfam" id="PF00170">
    <property type="entry name" value="bZIP_1"/>
    <property type="match status" value="1"/>
</dbReference>
<proteinExistence type="predicted"/>
<sequence>MDDGSRHDTLRGKRYAPQKIRDRVSRKIRPIFTAISATSSRVLNVSLLDRRCLSRVALTQQTLSPSLACALCSVQCIRFAMTTKHSTTPQTTTSATVTTPSSTSTATAAAATRQAAQILYRMANSGGTSTSNVVAAGTSSTTTSSSLVTEPITPVLLAAAPTMLNPASAHFAVTTTASFNQTGGSGLQQAHNFIPVYFQSPVGGGVSGQLKQDSTSTMTFQFQPQQYQVIQQQAQPLQGGRTVYQLNIGGGGGDNPQYQVARMAAVAGVNQQQQPQHQGQPQQLVGKGRAGGRKSNTKEDKLSSEEMDRRKVRRERNKQAAARCRKRRMDQTNILTDETEALEAVQNDIKSEIEKYQLEITEIQSILDTHRANCGKNIPATSVHMRVHSPPRIHVQVPPTSVNDSMIMPPPPTIVVPSSAPEPIATAAPATTDEPGAKRKTGSALQRPSNLPGPLQQLDLLAMPTPSPSKLVFNFESHTGLTPTGLTPTGLTPLIPSISSDAPEKTDTSSSAEAGASAAQQTSPNNLVSL</sequence>
<dbReference type="PANTHER" id="PTHR23351:SF24">
    <property type="entry name" value="ACTIVATING TRANSCRIPTION FACTOR 3-RELATED"/>
    <property type="match status" value="1"/>
</dbReference>
<dbReference type="GO" id="GO:0000981">
    <property type="term" value="F:DNA-binding transcription factor activity, RNA polymerase II-specific"/>
    <property type="evidence" value="ECO:0007669"/>
    <property type="project" value="TreeGrafter"/>
</dbReference>
<reference evidence="8" key="1">
    <citation type="submission" date="2017-01" db="EMBL/GenBank/DDBJ databases">
        <title>Comparative genomics of anhydrobiosis in the tardigrade Hypsibius dujardini.</title>
        <authorList>
            <person name="Yoshida Y."/>
            <person name="Koutsovoulos G."/>
            <person name="Laetsch D."/>
            <person name="Stevens L."/>
            <person name="Kumar S."/>
            <person name="Horikawa D."/>
            <person name="Ishino K."/>
            <person name="Komine S."/>
            <person name="Tomita M."/>
            <person name="Blaxter M."/>
            <person name="Arakawa K."/>
        </authorList>
    </citation>
    <scope>NUCLEOTIDE SEQUENCE [LARGE SCALE GENOMIC DNA]</scope>
    <source>
        <strain evidence="8">Z151</strain>
    </source>
</reference>
<dbReference type="AlphaFoldDB" id="A0A1W0WZC9"/>
<feature type="region of interest" description="Disordered" evidence="5">
    <location>
        <begin position="268"/>
        <end position="320"/>
    </location>
</feature>
<gene>
    <name evidence="7" type="ORF">BV898_05375</name>
</gene>
<dbReference type="CDD" id="cd14721">
    <property type="entry name" value="bZIP_Fos"/>
    <property type="match status" value="1"/>
</dbReference>
<dbReference type="GO" id="GO:0005634">
    <property type="term" value="C:nucleus"/>
    <property type="evidence" value="ECO:0007669"/>
    <property type="project" value="TreeGrafter"/>
</dbReference>
<organism evidence="7 8">
    <name type="scientific">Hypsibius exemplaris</name>
    <name type="common">Freshwater tardigrade</name>
    <dbReference type="NCBI Taxonomy" id="2072580"/>
    <lineage>
        <taxon>Eukaryota</taxon>
        <taxon>Metazoa</taxon>
        <taxon>Ecdysozoa</taxon>
        <taxon>Tardigrada</taxon>
        <taxon>Eutardigrada</taxon>
        <taxon>Parachela</taxon>
        <taxon>Hypsibioidea</taxon>
        <taxon>Hypsibiidae</taxon>
        <taxon>Hypsibius</taxon>
    </lineage>
</organism>
<evidence type="ECO:0000256" key="2">
    <source>
        <dbReference type="ARBA" id="ARBA00023125"/>
    </source>
</evidence>
<dbReference type="InterPro" id="IPR000837">
    <property type="entry name" value="AP-1"/>
</dbReference>
<dbReference type="PRINTS" id="PR00042">
    <property type="entry name" value="LEUZIPPRFOS"/>
</dbReference>
<dbReference type="GO" id="GO:0000978">
    <property type="term" value="F:RNA polymerase II cis-regulatory region sequence-specific DNA binding"/>
    <property type="evidence" value="ECO:0007669"/>
    <property type="project" value="TreeGrafter"/>
</dbReference>
<evidence type="ECO:0000256" key="4">
    <source>
        <dbReference type="SAM" id="Coils"/>
    </source>
</evidence>
<dbReference type="SUPFAM" id="SSF57959">
    <property type="entry name" value="Leucine zipper domain"/>
    <property type="match status" value="1"/>
</dbReference>
<comment type="caution">
    <text evidence="7">The sequence shown here is derived from an EMBL/GenBank/DDBJ whole genome shotgun (WGS) entry which is preliminary data.</text>
</comment>
<accession>A0A1W0WZC9</accession>
<keyword evidence="1" id="KW-0805">Transcription regulation</keyword>
<feature type="domain" description="BZIP" evidence="6">
    <location>
        <begin position="307"/>
        <end position="370"/>
    </location>
</feature>
<feature type="region of interest" description="Disordered" evidence="5">
    <location>
        <begin position="417"/>
        <end position="455"/>
    </location>
</feature>
<evidence type="ECO:0000313" key="7">
    <source>
        <dbReference type="EMBL" id="OQV20553.1"/>
    </source>
</evidence>
<protein>
    <recommendedName>
        <fullName evidence="6">BZIP domain-containing protein</fullName>
    </recommendedName>
</protein>
<feature type="compositionally biased region" description="Low complexity" evidence="5">
    <location>
        <begin position="508"/>
        <end position="523"/>
    </location>
</feature>
<evidence type="ECO:0000256" key="5">
    <source>
        <dbReference type="SAM" id="MobiDB-lite"/>
    </source>
</evidence>
<evidence type="ECO:0000256" key="3">
    <source>
        <dbReference type="ARBA" id="ARBA00023163"/>
    </source>
</evidence>
<dbReference type="Gene3D" id="1.20.5.170">
    <property type="match status" value="1"/>
</dbReference>
<dbReference type="InterPro" id="IPR046347">
    <property type="entry name" value="bZIP_sf"/>
</dbReference>
<keyword evidence="8" id="KW-1185">Reference proteome</keyword>
<feature type="compositionally biased region" description="Low complexity" evidence="5">
    <location>
        <begin position="482"/>
        <end position="494"/>
    </location>
</feature>
<feature type="compositionally biased region" description="Low complexity" evidence="5">
    <location>
        <begin position="271"/>
        <end position="283"/>
    </location>
</feature>
<feature type="coiled-coil region" evidence="4">
    <location>
        <begin position="335"/>
        <end position="373"/>
    </location>
</feature>
<dbReference type="InterPro" id="IPR004827">
    <property type="entry name" value="bZIP"/>
</dbReference>
<dbReference type="PANTHER" id="PTHR23351">
    <property type="entry name" value="FOS TRANSCRIPTION FACTOR-RELATED"/>
    <property type="match status" value="1"/>
</dbReference>
<feature type="compositionally biased region" description="Basic and acidic residues" evidence="5">
    <location>
        <begin position="296"/>
        <end position="309"/>
    </location>
</feature>
<dbReference type="Proteomes" id="UP000192578">
    <property type="component" value="Unassembled WGS sequence"/>
</dbReference>
<dbReference type="PROSITE" id="PS50217">
    <property type="entry name" value="BZIP"/>
    <property type="match status" value="1"/>
</dbReference>
<name>A0A1W0WZC9_HYPEX</name>
<dbReference type="OrthoDB" id="2596881at2759"/>
<evidence type="ECO:0000313" key="8">
    <source>
        <dbReference type="Proteomes" id="UP000192578"/>
    </source>
</evidence>
<dbReference type="SMART" id="SM00338">
    <property type="entry name" value="BRLZ"/>
    <property type="match status" value="1"/>
</dbReference>
<feature type="compositionally biased region" description="Low complexity" evidence="5">
    <location>
        <begin position="417"/>
        <end position="434"/>
    </location>
</feature>
<evidence type="ECO:0000256" key="1">
    <source>
        <dbReference type="ARBA" id="ARBA00023015"/>
    </source>
</evidence>
<feature type="region of interest" description="Disordered" evidence="5">
    <location>
        <begin position="482"/>
        <end position="530"/>
    </location>
</feature>